<comment type="caution">
    <text evidence="3">The sequence shown here is derived from an EMBL/GenBank/DDBJ whole genome shotgun (WGS) entry which is preliminary data.</text>
</comment>
<keyword evidence="4" id="KW-1185">Reference proteome</keyword>
<dbReference type="InterPro" id="IPR052030">
    <property type="entry name" value="Peptidase_M20/M20A_hydrolases"/>
</dbReference>
<dbReference type="NCBIfam" id="TIGR01891">
    <property type="entry name" value="amidohydrolases"/>
    <property type="match status" value="1"/>
</dbReference>
<dbReference type="AlphaFoldDB" id="A0AAD6GHM7"/>
<dbReference type="SUPFAM" id="SSF53187">
    <property type="entry name" value="Zn-dependent exopeptidases"/>
    <property type="match status" value="1"/>
</dbReference>
<dbReference type="SUPFAM" id="SSF55031">
    <property type="entry name" value="Bacterial exopeptidase dimerisation domain"/>
    <property type="match status" value="1"/>
</dbReference>
<protein>
    <recommendedName>
        <fullName evidence="2">Peptidase M20 domain-containing protein 2</fullName>
    </recommendedName>
</protein>
<dbReference type="InterPro" id="IPR017439">
    <property type="entry name" value="Amidohydrolase"/>
</dbReference>
<evidence type="ECO:0000256" key="1">
    <source>
        <dbReference type="ARBA" id="ARBA00006247"/>
    </source>
</evidence>
<dbReference type="Gene3D" id="3.40.630.10">
    <property type="entry name" value="Zn peptidases"/>
    <property type="match status" value="1"/>
</dbReference>
<dbReference type="PANTHER" id="PTHR30575:SF0">
    <property type="entry name" value="XAA-ARG DIPEPTIDASE"/>
    <property type="match status" value="1"/>
</dbReference>
<organism evidence="3 4">
    <name type="scientific">Penicillium frequentans</name>
    <dbReference type="NCBI Taxonomy" id="3151616"/>
    <lineage>
        <taxon>Eukaryota</taxon>
        <taxon>Fungi</taxon>
        <taxon>Dikarya</taxon>
        <taxon>Ascomycota</taxon>
        <taxon>Pezizomycotina</taxon>
        <taxon>Eurotiomycetes</taxon>
        <taxon>Eurotiomycetidae</taxon>
        <taxon>Eurotiales</taxon>
        <taxon>Aspergillaceae</taxon>
        <taxon>Penicillium</taxon>
    </lineage>
</organism>
<dbReference type="Pfam" id="PF01546">
    <property type="entry name" value="Peptidase_M20"/>
    <property type="match status" value="1"/>
</dbReference>
<accession>A0AAD6GHM7</accession>
<dbReference type="Gene3D" id="3.30.70.360">
    <property type="match status" value="1"/>
</dbReference>
<dbReference type="InterPro" id="IPR036264">
    <property type="entry name" value="Bact_exopeptidase_dim_dom"/>
</dbReference>
<gene>
    <name evidence="3" type="ORF">N7494_003691</name>
</gene>
<dbReference type="GO" id="GO:0016805">
    <property type="term" value="F:dipeptidase activity"/>
    <property type="evidence" value="ECO:0007669"/>
    <property type="project" value="InterPro"/>
</dbReference>
<name>A0AAD6GHM7_9EURO</name>
<evidence type="ECO:0000313" key="3">
    <source>
        <dbReference type="EMBL" id="KAJ5546106.1"/>
    </source>
</evidence>
<sequence>MSSLATQIPEIAEKIKDDEFMANVKEEVAATIERFSSRIQEVVQHLFTHPELAFEEYIAHDTICDFFEKLGFTVKRQAYGVQTAFEVLTGEGGRLVSINAEYDALPLVGHACGHHLIACAGMSAFLSLHFALKKANVKGRVQLLGTPAEESGGGKAALLKGGAYEGVDAALMTHPATQSMVDPNPAVTGLGAINFLATFRITVEFFGRPSHASQSPWEAINANDAAVAAQVNIGLLRQQIRPVDRIHGCMLEGPRAANVIGEYTKLTYMARSPTKKTVTALGKRLTACFQGAALATGCEVKITPETCYDDLVHTKALLERYTQIANAVPGQLVLPINDESGPGSTDFGNVSYAVPGIHAFFVIDAPAGTGPHQHGFAAAAGTQDSFERALTAGSFLALTAMDLLVDDVFFATVKDEWETNEKIVENKGASQESADLAIAGH</sequence>
<dbReference type="PANTHER" id="PTHR30575">
    <property type="entry name" value="PEPTIDASE M20"/>
    <property type="match status" value="1"/>
</dbReference>
<dbReference type="PIRSF" id="PIRSF037226">
    <property type="entry name" value="Amidohydrolase_ACY1L2_prd"/>
    <property type="match status" value="1"/>
</dbReference>
<dbReference type="InterPro" id="IPR002933">
    <property type="entry name" value="Peptidase_M20"/>
</dbReference>
<dbReference type="InterPro" id="IPR017144">
    <property type="entry name" value="Xaa-Arg_dipeptidase"/>
</dbReference>
<proteinExistence type="inferred from homology"/>
<dbReference type="FunFam" id="3.30.70.360:FF:000004">
    <property type="entry name" value="Peptidase M20 domain-containing protein 2"/>
    <property type="match status" value="1"/>
</dbReference>
<evidence type="ECO:0000313" key="4">
    <source>
        <dbReference type="Proteomes" id="UP001220324"/>
    </source>
</evidence>
<comment type="similarity">
    <text evidence="1 2">Belongs to the peptidase M20A family.</text>
</comment>
<dbReference type="CDD" id="cd05672">
    <property type="entry name" value="M20_ACY1L2-like"/>
    <property type="match status" value="1"/>
</dbReference>
<reference evidence="3 4" key="1">
    <citation type="journal article" date="2023" name="IMA Fungus">
        <title>Comparative genomic study of the Penicillium genus elucidates a diverse pangenome and 15 lateral gene transfer events.</title>
        <authorList>
            <person name="Petersen C."/>
            <person name="Sorensen T."/>
            <person name="Nielsen M.R."/>
            <person name="Sondergaard T.E."/>
            <person name="Sorensen J.L."/>
            <person name="Fitzpatrick D.A."/>
            <person name="Frisvad J.C."/>
            <person name="Nielsen K.L."/>
        </authorList>
    </citation>
    <scope>NUCLEOTIDE SEQUENCE [LARGE SCALE GENOMIC DNA]</scope>
    <source>
        <strain evidence="3 4">IBT 35679</strain>
    </source>
</reference>
<dbReference type="Proteomes" id="UP001220324">
    <property type="component" value="Unassembled WGS sequence"/>
</dbReference>
<evidence type="ECO:0000256" key="2">
    <source>
        <dbReference type="PIRNR" id="PIRNR037226"/>
    </source>
</evidence>
<dbReference type="EMBL" id="JAQIZZ010000003">
    <property type="protein sequence ID" value="KAJ5546106.1"/>
    <property type="molecule type" value="Genomic_DNA"/>
</dbReference>